<gene>
    <name evidence="1" type="ORF">MLD38_032815</name>
</gene>
<comment type="caution">
    <text evidence="1">The sequence shown here is derived from an EMBL/GenBank/DDBJ whole genome shotgun (WGS) entry which is preliminary data.</text>
</comment>
<dbReference type="EMBL" id="CM042889">
    <property type="protein sequence ID" value="KAI4319184.1"/>
    <property type="molecule type" value="Genomic_DNA"/>
</dbReference>
<keyword evidence="2" id="KW-1185">Reference proteome</keyword>
<organism evidence="1 2">
    <name type="scientific">Melastoma candidum</name>
    <dbReference type="NCBI Taxonomy" id="119954"/>
    <lineage>
        <taxon>Eukaryota</taxon>
        <taxon>Viridiplantae</taxon>
        <taxon>Streptophyta</taxon>
        <taxon>Embryophyta</taxon>
        <taxon>Tracheophyta</taxon>
        <taxon>Spermatophyta</taxon>
        <taxon>Magnoliopsida</taxon>
        <taxon>eudicotyledons</taxon>
        <taxon>Gunneridae</taxon>
        <taxon>Pentapetalae</taxon>
        <taxon>rosids</taxon>
        <taxon>malvids</taxon>
        <taxon>Myrtales</taxon>
        <taxon>Melastomataceae</taxon>
        <taxon>Melastomatoideae</taxon>
        <taxon>Melastomateae</taxon>
        <taxon>Melastoma</taxon>
    </lineage>
</organism>
<protein>
    <submittedName>
        <fullName evidence="1">Uncharacterized protein</fullName>
    </submittedName>
</protein>
<proteinExistence type="predicted"/>
<dbReference type="Proteomes" id="UP001057402">
    <property type="component" value="Chromosome 10"/>
</dbReference>
<evidence type="ECO:0000313" key="1">
    <source>
        <dbReference type="EMBL" id="KAI4319184.1"/>
    </source>
</evidence>
<reference evidence="2" key="1">
    <citation type="journal article" date="2023" name="Front. Plant Sci.">
        <title>Chromosomal-level genome assembly of Melastoma candidum provides insights into trichome evolution.</title>
        <authorList>
            <person name="Zhong Y."/>
            <person name="Wu W."/>
            <person name="Sun C."/>
            <person name="Zou P."/>
            <person name="Liu Y."/>
            <person name="Dai S."/>
            <person name="Zhou R."/>
        </authorList>
    </citation>
    <scope>NUCLEOTIDE SEQUENCE [LARGE SCALE GENOMIC DNA]</scope>
</reference>
<name>A0ACB9M4I1_9MYRT</name>
<accession>A0ACB9M4I1</accession>
<evidence type="ECO:0000313" key="2">
    <source>
        <dbReference type="Proteomes" id="UP001057402"/>
    </source>
</evidence>
<sequence>MAMAVRAMAAKPSTPPPATVTSNTTSKLLSPKAQPKLASLSLPTSTSLSLLALFSPPIEARAVALPKDQIVSSLTEVEKAIDQVQEASSGFFDVAQQVFGIITEALKPAVPVLQKAGEEALKVASPVVSEASKKAQEAMQSSGIDADPVMTAAKTVADAAQQTTKVIEGAKPIASSAVQTISTSEPTVIVATAGALFLAYLALPPIWSAISFNLRGYQGDLTPAQALDLISVRDHIMIDIRSEKDKDKAGVPRLPSSAKNRLIAIPLEELPSKLRGLIRNVKKVEAEIAALKISYLKKINKGSNIVILDSYADSAKIVARTLTSIGFKNCWVVSDGFSGRNGWLQSRLGTDSYNFSFAEVLSPSQVFGRFGTVGIQSGGGKLLPGSK</sequence>